<accession>A0A3M6TUI9</accession>
<dbReference type="AlphaFoldDB" id="A0A3M6TUI9"/>
<sequence>MSERGTPRVSYTAGFNTAVEHGNIAAGKKFAVDESCVSRWRVQREQLTNTPKLKRANQRGAALFPDLEKELACWIKEKR</sequence>
<name>A0A3M6TUI9_POCDA</name>
<comment type="caution">
    <text evidence="1">The sequence shown here is derived from an EMBL/GenBank/DDBJ whole genome shotgun (WGS) entry which is preliminary data.</text>
</comment>
<proteinExistence type="predicted"/>
<evidence type="ECO:0000313" key="1">
    <source>
        <dbReference type="EMBL" id="RMX45082.1"/>
    </source>
</evidence>
<organism evidence="1 2">
    <name type="scientific">Pocillopora damicornis</name>
    <name type="common">Cauliflower coral</name>
    <name type="synonym">Millepora damicornis</name>
    <dbReference type="NCBI Taxonomy" id="46731"/>
    <lineage>
        <taxon>Eukaryota</taxon>
        <taxon>Metazoa</taxon>
        <taxon>Cnidaria</taxon>
        <taxon>Anthozoa</taxon>
        <taxon>Hexacorallia</taxon>
        <taxon>Scleractinia</taxon>
        <taxon>Astrocoeniina</taxon>
        <taxon>Pocilloporidae</taxon>
        <taxon>Pocillopora</taxon>
    </lineage>
</organism>
<dbReference type="Proteomes" id="UP000275408">
    <property type="component" value="Unassembled WGS sequence"/>
</dbReference>
<dbReference type="EMBL" id="RCHS01002886">
    <property type="protein sequence ID" value="RMX45082.1"/>
    <property type="molecule type" value="Genomic_DNA"/>
</dbReference>
<evidence type="ECO:0000313" key="2">
    <source>
        <dbReference type="Proteomes" id="UP000275408"/>
    </source>
</evidence>
<reference evidence="1 2" key="1">
    <citation type="journal article" date="2018" name="Sci. Rep.">
        <title>Comparative analysis of the Pocillopora damicornis genome highlights role of immune system in coral evolution.</title>
        <authorList>
            <person name="Cunning R."/>
            <person name="Bay R.A."/>
            <person name="Gillette P."/>
            <person name="Baker A.C."/>
            <person name="Traylor-Knowles N."/>
        </authorList>
    </citation>
    <scope>NUCLEOTIDE SEQUENCE [LARGE SCALE GENOMIC DNA]</scope>
    <source>
        <strain evidence="1">RSMAS</strain>
        <tissue evidence="1">Whole animal</tissue>
    </source>
</reference>
<gene>
    <name evidence="1" type="ORF">pdam_00025254</name>
</gene>
<evidence type="ECO:0008006" key="3">
    <source>
        <dbReference type="Google" id="ProtNLM"/>
    </source>
</evidence>
<protein>
    <recommendedName>
        <fullName evidence="3">Brinker DNA-binding domain-containing protein</fullName>
    </recommendedName>
</protein>
<keyword evidence="2" id="KW-1185">Reference proteome</keyword>